<dbReference type="InterPro" id="IPR003709">
    <property type="entry name" value="VanY-like_core_dom"/>
</dbReference>
<dbReference type="OrthoDB" id="9792074at2"/>
<dbReference type="GO" id="GO:0004180">
    <property type="term" value="F:carboxypeptidase activity"/>
    <property type="evidence" value="ECO:0007669"/>
    <property type="project" value="UniProtKB-KW"/>
</dbReference>
<gene>
    <name evidence="2" type="ORF">CWE08_03265</name>
</gene>
<dbReference type="PANTHER" id="PTHR34385">
    <property type="entry name" value="D-ALANYL-D-ALANINE CARBOXYPEPTIDASE"/>
    <property type="match status" value="1"/>
</dbReference>
<evidence type="ECO:0000313" key="3">
    <source>
        <dbReference type="Proteomes" id="UP000288395"/>
    </source>
</evidence>
<organism evidence="2 3">
    <name type="scientific">Aliidiomarina iranensis</name>
    <dbReference type="NCBI Taxonomy" id="1434071"/>
    <lineage>
        <taxon>Bacteria</taxon>
        <taxon>Pseudomonadati</taxon>
        <taxon>Pseudomonadota</taxon>
        <taxon>Gammaproteobacteria</taxon>
        <taxon>Alteromonadales</taxon>
        <taxon>Idiomarinaceae</taxon>
        <taxon>Aliidiomarina</taxon>
    </lineage>
</organism>
<dbReference type="CDD" id="cd14847">
    <property type="entry name" value="DD-carboxypeptidase_like"/>
    <property type="match status" value="1"/>
</dbReference>
<sequence>MKDKRGEQTSALARAKAAVTREQLLGATDAHVVSLASAVSSKVKLQPAAINAYEQMREAASAAGFRLQVASGFRDFQRQKTIWNKKLNASDESSRALEQILHWSALPGTSRHHWGTDFDFFDEGEFPPFQENNRTLQLLSSEYQPNGPCHALYQWLLKHAPNYGFYWPYQGRGNGVAAEPWHLSYAPLAAEFQALWGQPEQIGYLRDFLHSQELAGFSLISEQLASIIQRYSLQVESPPKEIAL</sequence>
<keyword evidence="2" id="KW-0378">Hydrolase</keyword>
<evidence type="ECO:0000259" key="1">
    <source>
        <dbReference type="Pfam" id="PF02557"/>
    </source>
</evidence>
<name>A0A432VZP5_9GAMM</name>
<keyword evidence="3" id="KW-1185">Reference proteome</keyword>
<dbReference type="RefSeq" id="WP_126765598.1">
    <property type="nucleotide sequence ID" value="NZ_PIPJ01000002.1"/>
</dbReference>
<feature type="domain" description="D-alanyl-D-alanine carboxypeptidase-like core" evidence="1">
    <location>
        <begin position="43"/>
        <end position="187"/>
    </location>
</feature>
<protein>
    <submittedName>
        <fullName evidence="2">D-alanyl-D-alanine carboxypeptidase</fullName>
    </submittedName>
</protein>
<dbReference type="Pfam" id="PF02557">
    <property type="entry name" value="VanY"/>
    <property type="match status" value="1"/>
</dbReference>
<dbReference type="InterPro" id="IPR052179">
    <property type="entry name" value="DD-CPase-like"/>
</dbReference>
<dbReference type="InterPro" id="IPR009045">
    <property type="entry name" value="Zn_M74/Hedgehog-like"/>
</dbReference>
<dbReference type="PANTHER" id="PTHR34385:SF1">
    <property type="entry name" value="PEPTIDOGLYCAN L-ALANYL-D-GLUTAMATE ENDOPEPTIDASE CWLK"/>
    <property type="match status" value="1"/>
</dbReference>
<reference evidence="3" key="1">
    <citation type="journal article" date="2018" name="Front. Microbiol.">
        <title>Genome-Based Analysis Reveals the Taxonomy and Diversity of the Family Idiomarinaceae.</title>
        <authorList>
            <person name="Liu Y."/>
            <person name="Lai Q."/>
            <person name="Shao Z."/>
        </authorList>
    </citation>
    <scope>NUCLEOTIDE SEQUENCE [LARGE SCALE GENOMIC DNA]</scope>
    <source>
        <strain evidence="3">GBPy7</strain>
    </source>
</reference>
<keyword evidence="2" id="KW-0121">Carboxypeptidase</keyword>
<keyword evidence="2" id="KW-0645">Protease</keyword>
<dbReference type="EMBL" id="PIPJ01000002">
    <property type="protein sequence ID" value="RUO22221.1"/>
    <property type="molecule type" value="Genomic_DNA"/>
</dbReference>
<dbReference type="AlphaFoldDB" id="A0A432VZP5"/>
<proteinExistence type="predicted"/>
<evidence type="ECO:0000313" key="2">
    <source>
        <dbReference type="EMBL" id="RUO22221.1"/>
    </source>
</evidence>
<dbReference type="GO" id="GO:0006508">
    <property type="term" value="P:proteolysis"/>
    <property type="evidence" value="ECO:0007669"/>
    <property type="project" value="InterPro"/>
</dbReference>
<comment type="caution">
    <text evidence="2">The sequence shown here is derived from an EMBL/GenBank/DDBJ whole genome shotgun (WGS) entry which is preliminary data.</text>
</comment>
<dbReference type="SUPFAM" id="SSF55166">
    <property type="entry name" value="Hedgehog/DD-peptidase"/>
    <property type="match status" value="1"/>
</dbReference>
<accession>A0A432VZP5</accession>
<dbReference type="Proteomes" id="UP000288395">
    <property type="component" value="Unassembled WGS sequence"/>
</dbReference>
<dbReference type="Gene3D" id="3.30.1380.10">
    <property type="match status" value="1"/>
</dbReference>